<evidence type="ECO:0000313" key="4">
    <source>
        <dbReference type="EMBL" id="BCN30347.1"/>
    </source>
</evidence>
<dbReference type="AlphaFoldDB" id="A0A7R7EKX1"/>
<protein>
    <submittedName>
        <fullName evidence="4">Short-chain dehydrogenase</fullName>
    </submittedName>
</protein>
<dbReference type="SUPFAM" id="SSF51735">
    <property type="entry name" value="NAD(P)-binding Rossmann-fold domains"/>
    <property type="match status" value="1"/>
</dbReference>
<dbReference type="PANTHER" id="PTHR42901:SF1">
    <property type="entry name" value="ALCOHOL DEHYDROGENASE"/>
    <property type="match status" value="1"/>
</dbReference>
<dbReference type="Proteomes" id="UP000595897">
    <property type="component" value="Chromosome"/>
</dbReference>
<sequence>MKYALITGASSGIGREFALVLAKEGYNLILVARREDRLIELKEEILKNYNVKILLKVYDLSRADNCYHLHKECKWFPIRLVINNAGFGKAGQFLDIDIVDEVKMIKTNVISLHILTKLFANSMIKGRILNIASMAGFMPDPLMATYGATKSYVIQMSRAVNYELKRSGKNVKICVLCPGPIATEFQDVANVKKKDNLNFVGKVYERQMATAKDCAKIGWLGVKKGEEVIYLKKSDRFLSKITKILPTSLLLPIQYEIQRKKI</sequence>
<gene>
    <name evidence="4" type="primary">dltE</name>
    <name evidence="4" type="ORF">bsdtb5_16420</name>
</gene>
<name>A0A7R7EKX1_9FIRM</name>
<dbReference type="KEGG" id="ahb:bsdtb5_16420"/>
<dbReference type="PANTHER" id="PTHR42901">
    <property type="entry name" value="ALCOHOL DEHYDROGENASE"/>
    <property type="match status" value="1"/>
</dbReference>
<dbReference type="InterPro" id="IPR002347">
    <property type="entry name" value="SDR_fam"/>
</dbReference>
<dbReference type="EMBL" id="AP024169">
    <property type="protein sequence ID" value="BCN30347.1"/>
    <property type="molecule type" value="Genomic_DNA"/>
</dbReference>
<dbReference type="RefSeq" id="WP_271715573.1">
    <property type="nucleotide sequence ID" value="NZ_AP024169.1"/>
</dbReference>
<proteinExistence type="inferred from homology"/>
<dbReference type="Pfam" id="PF00106">
    <property type="entry name" value="adh_short"/>
    <property type="match status" value="1"/>
</dbReference>
<organism evidence="4 5">
    <name type="scientific">Anaeromicropila herbilytica</name>
    <dbReference type="NCBI Taxonomy" id="2785025"/>
    <lineage>
        <taxon>Bacteria</taxon>
        <taxon>Bacillati</taxon>
        <taxon>Bacillota</taxon>
        <taxon>Clostridia</taxon>
        <taxon>Lachnospirales</taxon>
        <taxon>Lachnospiraceae</taxon>
        <taxon>Anaeromicropila</taxon>
    </lineage>
</organism>
<evidence type="ECO:0000256" key="1">
    <source>
        <dbReference type="ARBA" id="ARBA00006484"/>
    </source>
</evidence>
<comment type="similarity">
    <text evidence="1 3">Belongs to the short-chain dehydrogenases/reductases (SDR) family.</text>
</comment>
<keyword evidence="5" id="KW-1185">Reference proteome</keyword>
<dbReference type="Gene3D" id="3.40.50.720">
    <property type="entry name" value="NAD(P)-binding Rossmann-like Domain"/>
    <property type="match status" value="1"/>
</dbReference>
<evidence type="ECO:0000256" key="3">
    <source>
        <dbReference type="RuleBase" id="RU000363"/>
    </source>
</evidence>
<dbReference type="PRINTS" id="PR00081">
    <property type="entry name" value="GDHRDH"/>
</dbReference>
<evidence type="ECO:0000256" key="2">
    <source>
        <dbReference type="ARBA" id="ARBA00023002"/>
    </source>
</evidence>
<keyword evidence="2" id="KW-0560">Oxidoreductase</keyword>
<evidence type="ECO:0000313" key="5">
    <source>
        <dbReference type="Proteomes" id="UP000595897"/>
    </source>
</evidence>
<accession>A0A7R7EKX1</accession>
<dbReference type="GO" id="GO:0016491">
    <property type="term" value="F:oxidoreductase activity"/>
    <property type="evidence" value="ECO:0007669"/>
    <property type="project" value="UniProtKB-KW"/>
</dbReference>
<dbReference type="InterPro" id="IPR036291">
    <property type="entry name" value="NAD(P)-bd_dom_sf"/>
</dbReference>
<dbReference type="PRINTS" id="PR00080">
    <property type="entry name" value="SDRFAMILY"/>
</dbReference>
<reference evidence="4 5" key="1">
    <citation type="submission" date="2020-11" db="EMBL/GenBank/DDBJ databases">
        <title>Draft genome sequencing of a Lachnospiraceae strain isolated from anoxic soil subjected to BSD treatment.</title>
        <authorList>
            <person name="Uek A."/>
            <person name="Tonouchi A."/>
        </authorList>
    </citation>
    <scope>NUCLEOTIDE SEQUENCE [LARGE SCALE GENOMIC DNA]</scope>
    <source>
        <strain evidence="4 5">TB5</strain>
    </source>
</reference>